<keyword evidence="1" id="KW-0812">Transmembrane</keyword>
<dbReference type="Proteomes" id="UP000176451">
    <property type="component" value="Unassembled WGS sequence"/>
</dbReference>
<organism evidence="2 3">
    <name type="scientific">Candidatus Berkelbacteria bacterium RIFCSPHIGHO2_12_FULL_36_9</name>
    <dbReference type="NCBI Taxonomy" id="1797469"/>
    <lineage>
        <taxon>Bacteria</taxon>
        <taxon>Candidatus Berkelbacteria</taxon>
    </lineage>
</organism>
<protein>
    <recommendedName>
        <fullName evidence="4">Dipeptidylpeptidase IV N-terminal domain-containing protein</fullName>
    </recommendedName>
</protein>
<comment type="caution">
    <text evidence="2">The sequence shown here is derived from an EMBL/GenBank/DDBJ whole genome shotgun (WGS) entry which is preliminary data.</text>
</comment>
<gene>
    <name evidence="2" type="ORF">A3F08_00865</name>
</gene>
<accession>A0A1F5EIR4</accession>
<dbReference type="EMBL" id="MEZV01000019">
    <property type="protein sequence ID" value="OGD67096.1"/>
    <property type="molecule type" value="Genomic_DNA"/>
</dbReference>
<dbReference type="STRING" id="1797469.A3F08_00865"/>
<dbReference type="SUPFAM" id="SSF69304">
    <property type="entry name" value="Tricorn protease N-terminal domain"/>
    <property type="match status" value="1"/>
</dbReference>
<dbReference type="InterPro" id="IPR011042">
    <property type="entry name" value="6-blade_b-propeller_TolB-like"/>
</dbReference>
<name>A0A1F5EIR4_9BACT</name>
<reference evidence="2 3" key="1">
    <citation type="journal article" date="2016" name="Nat. Commun.">
        <title>Thousands of microbial genomes shed light on interconnected biogeochemical processes in an aquifer system.</title>
        <authorList>
            <person name="Anantharaman K."/>
            <person name="Brown C.T."/>
            <person name="Hug L.A."/>
            <person name="Sharon I."/>
            <person name="Castelle C.J."/>
            <person name="Probst A.J."/>
            <person name="Thomas B.C."/>
            <person name="Singh A."/>
            <person name="Wilkins M.J."/>
            <person name="Karaoz U."/>
            <person name="Brodie E.L."/>
            <person name="Williams K.H."/>
            <person name="Hubbard S.S."/>
            <person name="Banfield J.F."/>
        </authorList>
    </citation>
    <scope>NUCLEOTIDE SEQUENCE [LARGE SCALE GENOMIC DNA]</scope>
</reference>
<proteinExistence type="predicted"/>
<evidence type="ECO:0000256" key="1">
    <source>
        <dbReference type="SAM" id="Phobius"/>
    </source>
</evidence>
<evidence type="ECO:0008006" key="4">
    <source>
        <dbReference type="Google" id="ProtNLM"/>
    </source>
</evidence>
<keyword evidence="1" id="KW-0472">Membrane</keyword>
<sequence>MINFKTIKYFFKSNLGVGIVGVVISIIGLVLFFNRFNIVSKRVEVTSSPTLSAWMSNSAGVLNPSPSSIPSLTPSPGTASFDNNINFKGKFAYTKYINDSTYFVWNYNNSNKTTAKLDGKDFFQSVSSNDLSSVLRVYYDDAIKKYNVLVFHNGDIDKPFISFSTEKSVINPIFSYEGTKIAYALVNYAESGKNELWTVDYNDSQTIMVLDSNRINSLLDGNNIALDAKRFREVEPISWSRDGDRIYLKISVQGTFESLVYYDLSSKKMVKTSIDNKNTFELIPSPDHGKIAYLVDVSNAEKVKYSLNILNLSNNKTNQLIDSDQAIGGQWLLWSASSDKIAFLEFHDQKYDIAYIDINTRKIQNTVKGLDSSPDLYAWTKNNKIVYSQYLDTTLPNQTLNIINLDGTGKKELDSSWGSLNVFGFVEE</sequence>
<feature type="transmembrane region" description="Helical" evidence="1">
    <location>
        <begin position="15"/>
        <end position="33"/>
    </location>
</feature>
<evidence type="ECO:0000313" key="2">
    <source>
        <dbReference type="EMBL" id="OGD67096.1"/>
    </source>
</evidence>
<evidence type="ECO:0000313" key="3">
    <source>
        <dbReference type="Proteomes" id="UP000176451"/>
    </source>
</evidence>
<dbReference type="AlphaFoldDB" id="A0A1F5EIR4"/>
<keyword evidence="1" id="KW-1133">Transmembrane helix</keyword>
<dbReference type="Gene3D" id="2.120.10.30">
    <property type="entry name" value="TolB, C-terminal domain"/>
    <property type="match status" value="1"/>
</dbReference>